<name>A0AAU9UUG1_EUPED</name>
<feature type="region of interest" description="Disordered" evidence="1">
    <location>
        <begin position="188"/>
        <end position="260"/>
    </location>
</feature>
<proteinExistence type="predicted"/>
<gene>
    <name evidence="2" type="ORF">EEDITHA_LOCUS16306</name>
</gene>
<organism evidence="2 3">
    <name type="scientific">Euphydryas editha</name>
    <name type="common">Edith's checkerspot</name>
    <dbReference type="NCBI Taxonomy" id="104508"/>
    <lineage>
        <taxon>Eukaryota</taxon>
        <taxon>Metazoa</taxon>
        <taxon>Ecdysozoa</taxon>
        <taxon>Arthropoda</taxon>
        <taxon>Hexapoda</taxon>
        <taxon>Insecta</taxon>
        <taxon>Pterygota</taxon>
        <taxon>Neoptera</taxon>
        <taxon>Endopterygota</taxon>
        <taxon>Lepidoptera</taxon>
        <taxon>Glossata</taxon>
        <taxon>Ditrysia</taxon>
        <taxon>Papilionoidea</taxon>
        <taxon>Nymphalidae</taxon>
        <taxon>Nymphalinae</taxon>
        <taxon>Euphydryas</taxon>
    </lineage>
</organism>
<evidence type="ECO:0000313" key="3">
    <source>
        <dbReference type="Proteomes" id="UP001153954"/>
    </source>
</evidence>
<evidence type="ECO:0000313" key="2">
    <source>
        <dbReference type="EMBL" id="CAH2101565.1"/>
    </source>
</evidence>
<accession>A0AAU9UUG1</accession>
<feature type="compositionally biased region" description="Basic and acidic residues" evidence="1">
    <location>
        <begin position="1"/>
        <end position="20"/>
    </location>
</feature>
<feature type="compositionally biased region" description="Polar residues" evidence="1">
    <location>
        <begin position="376"/>
        <end position="390"/>
    </location>
</feature>
<sequence length="402" mass="46042">MADKSNKTPEDKKIKEDYKKNQNKKKTGSAATVSKYDDELKLINESFEESECISSLNAENVLEVHEEDNLKIEKYSEPSTSSTQMSTCEPFLKQTSQEGHSIATNPTQGTSQVKKEKRVSLGEEFRKNGEERTKILGQISEQGNTPVHVFFRSMADVVCQFPPDKMAQIRKQVCNIVTEMELLILAQRGTSSPQDSEHSLNIPQQPMHPNNSQRQIPSPQHSLNIPQQPMNSNNSQRQIPSPQRSLNIPQQPMNPNNSQRLMPPPQYLFNIPQQPMNPNHSQRQIPPPQYSLNIPQQAMHPNNSQRQIPSPMYSFSIPQQVMYSNYYQRPISWPQYSFNIPQQVMHPYNSQIQIPCVIQPFNMPQQAMHPNNYQLPCPEQSFNIPQQEMDPNNSQPESPSPQ</sequence>
<protein>
    <submittedName>
        <fullName evidence="2">Uncharacterized protein</fullName>
    </submittedName>
</protein>
<dbReference type="AlphaFoldDB" id="A0AAU9UUG1"/>
<feature type="compositionally biased region" description="Low complexity" evidence="1">
    <location>
        <begin position="391"/>
        <end position="402"/>
    </location>
</feature>
<feature type="region of interest" description="Disordered" evidence="1">
    <location>
        <begin position="100"/>
        <end position="120"/>
    </location>
</feature>
<comment type="caution">
    <text evidence="2">The sequence shown here is derived from an EMBL/GenBank/DDBJ whole genome shotgun (WGS) entry which is preliminary data.</text>
</comment>
<dbReference type="EMBL" id="CAKOGL010000023">
    <property type="protein sequence ID" value="CAH2101565.1"/>
    <property type="molecule type" value="Genomic_DNA"/>
</dbReference>
<evidence type="ECO:0000256" key="1">
    <source>
        <dbReference type="SAM" id="MobiDB-lite"/>
    </source>
</evidence>
<keyword evidence="3" id="KW-1185">Reference proteome</keyword>
<feature type="region of interest" description="Disordered" evidence="1">
    <location>
        <begin position="1"/>
        <end position="35"/>
    </location>
</feature>
<reference evidence="2" key="1">
    <citation type="submission" date="2022-03" db="EMBL/GenBank/DDBJ databases">
        <authorList>
            <person name="Tunstrom K."/>
        </authorList>
    </citation>
    <scope>NUCLEOTIDE SEQUENCE</scope>
</reference>
<feature type="compositionally biased region" description="Polar residues" evidence="1">
    <location>
        <begin position="100"/>
        <end position="112"/>
    </location>
</feature>
<feature type="region of interest" description="Disordered" evidence="1">
    <location>
        <begin position="376"/>
        <end position="402"/>
    </location>
</feature>
<dbReference type="Proteomes" id="UP001153954">
    <property type="component" value="Unassembled WGS sequence"/>
</dbReference>